<evidence type="ECO:0000256" key="2">
    <source>
        <dbReference type="ARBA" id="ARBA00022448"/>
    </source>
</evidence>
<proteinExistence type="predicted"/>
<keyword evidence="7" id="KW-0869">Chloride channel</keyword>
<evidence type="ECO:0000256" key="5">
    <source>
        <dbReference type="ARBA" id="ARBA00023065"/>
    </source>
</evidence>
<dbReference type="GO" id="GO:0034707">
    <property type="term" value="C:chloride channel complex"/>
    <property type="evidence" value="ECO:0007669"/>
    <property type="project" value="UniProtKB-KW"/>
</dbReference>
<evidence type="ECO:0000256" key="9">
    <source>
        <dbReference type="ARBA" id="ARBA00023303"/>
    </source>
</evidence>
<evidence type="ECO:0000256" key="8">
    <source>
        <dbReference type="ARBA" id="ARBA00023214"/>
    </source>
</evidence>
<evidence type="ECO:0000256" key="6">
    <source>
        <dbReference type="ARBA" id="ARBA00023136"/>
    </source>
</evidence>
<dbReference type="PRINTS" id="PR00762">
    <property type="entry name" value="CLCHANNEL"/>
</dbReference>
<evidence type="ECO:0000256" key="1">
    <source>
        <dbReference type="ARBA" id="ARBA00004141"/>
    </source>
</evidence>
<dbReference type="EMBL" id="CP029347">
    <property type="protein sequence ID" value="AWL10989.1"/>
    <property type="molecule type" value="Genomic_DNA"/>
</dbReference>
<dbReference type="KEGG" id="salh:HMF8227_00493"/>
<feature type="transmembrane region" description="Helical" evidence="10">
    <location>
        <begin position="242"/>
        <end position="260"/>
    </location>
</feature>
<feature type="transmembrane region" description="Helical" evidence="10">
    <location>
        <begin position="205"/>
        <end position="222"/>
    </location>
</feature>
<dbReference type="PANTHER" id="PTHR43427:SF6">
    <property type="entry name" value="CHLORIDE CHANNEL PROTEIN CLC-E"/>
    <property type="match status" value="1"/>
</dbReference>
<keyword evidence="6 10" id="KW-0472">Membrane</keyword>
<feature type="transmembrane region" description="Helical" evidence="10">
    <location>
        <begin position="370"/>
        <end position="394"/>
    </location>
</feature>
<evidence type="ECO:0000256" key="7">
    <source>
        <dbReference type="ARBA" id="ARBA00023173"/>
    </source>
</evidence>
<evidence type="ECO:0000256" key="10">
    <source>
        <dbReference type="SAM" id="Phobius"/>
    </source>
</evidence>
<dbReference type="InterPro" id="IPR014743">
    <property type="entry name" value="Cl-channel_core"/>
</dbReference>
<dbReference type="SUPFAM" id="SSF81340">
    <property type="entry name" value="Clc chloride channel"/>
    <property type="match status" value="1"/>
</dbReference>
<evidence type="ECO:0000256" key="3">
    <source>
        <dbReference type="ARBA" id="ARBA00022692"/>
    </source>
</evidence>
<feature type="transmembrane region" description="Helical" evidence="10">
    <location>
        <begin position="169"/>
        <end position="193"/>
    </location>
</feature>
<feature type="transmembrane region" description="Helical" evidence="10">
    <location>
        <begin position="342"/>
        <end position="364"/>
    </location>
</feature>
<feature type="transmembrane region" description="Helical" evidence="10">
    <location>
        <begin position="315"/>
        <end position="335"/>
    </location>
</feature>
<accession>A0A2S2E062</accession>
<keyword evidence="9" id="KW-0407">Ion channel</keyword>
<dbReference type="PANTHER" id="PTHR43427">
    <property type="entry name" value="CHLORIDE CHANNEL PROTEIN CLC-E"/>
    <property type="match status" value="1"/>
</dbReference>
<comment type="subcellular location">
    <subcellularLocation>
        <location evidence="1">Membrane</location>
        <topology evidence="1">Multi-pass membrane protein</topology>
    </subcellularLocation>
</comment>
<gene>
    <name evidence="11" type="ORF">HMF8227_00493</name>
</gene>
<dbReference type="AlphaFoldDB" id="A0A2S2E062"/>
<dbReference type="InterPro" id="IPR001807">
    <property type="entry name" value="ClC"/>
</dbReference>
<dbReference type="InterPro" id="IPR050368">
    <property type="entry name" value="ClC-type_chloride_channel"/>
</dbReference>
<feature type="transmembrane region" description="Helical" evidence="10">
    <location>
        <begin position="406"/>
        <end position="425"/>
    </location>
</feature>
<keyword evidence="12" id="KW-1185">Reference proteome</keyword>
<dbReference type="Pfam" id="PF00654">
    <property type="entry name" value="Voltage_CLC"/>
    <property type="match status" value="1"/>
</dbReference>
<dbReference type="CDD" id="cd00400">
    <property type="entry name" value="Voltage_gated_ClC"/>
    <property type="match status" value="1"/>
</dbReference>
<dbReference type="Gene3D" id="1.10.3080.10">
    <property type="entry name" value="Clc chloride channel"/>
    <property type="match status" value="1"/>
</dbReference>
<reference evidence="11 12" key="1">
    <citation type="submission" date="2018-05" db="EMBL/GenBank/DDBJ databases">
        <title>Salinimonas sp. HMF8227 Genome sequencing and assembly.</title>
        <authorList>
            <person name="Kang H."/>
            <person name="Kang J."/>
            <person name="Cha I."/>
            <person name="Kim H."/>
            <person name="Joh K."/>
        </authorList>
    </citation>
    <scope>NUCLEOTIDE SEQUENCE [LARGE SCALE GENOMIC DNA]</scope>
    <source>
        <strain evidence="11 12">HMF8227</strain>
    </source>
</reference>
<evidence type="ECO:0000313" key="11">
    <source>
        <dbReference type="EMBL" id="AWL10989.1"/>
    </source>
</evidence>
<protein>
    <submittedName>
        <fullName evidence="11">Chloride/fluoride channel protein</fullName>
    </submittedName>
</protein>
<evidence type="ECO:0000313" key="12">
    <source>
        <dbReference type="Proteomes" id="UP000245728"/>
    </source>
</evidence>
<name>A0A2S2E062_9ALTE</name>
<organism evidence="11 12">
    <name type="scientific">Saliniradius amylolyticus</name>
    <dbReference type="NCBI Taxonomy" id="2183582"/>
    <lineage>
        <taxon>Bacteria</taxon>
        <taxon>Pseudomonadati</taxon>
        <taxon>Pseudomonadota</taxon>
        <taxon>Gammaproteobacteria</taxon>
        <taxon>Alteromonadales</taxon>
        <taxon>Alteromonadaceae</taxon>
        <taxon>Saliniradius</taxon>
    </lineage>
</organism>
<dbReference type="Proteomes" id="UP000245728">
    <property type="component" value="Chromosome"/>
</dbReference>
<keyword evidence="5" id="KW-0406">Ion transport</keyword>
<keyword evidence="8" id="KW-0868">Chloride</keyword>
<keyword evidence="3 10" id="KW-0812">Transmembrane</keyword>
<feature type="transmembrane region" description="Helical" evidence="10">
    <location>
        <begin position="280"/>
        <end position="309"/>
    </location>
</feature>
<feature type="transmembrane region" description="Helical" evidence="10">
    <location>
        <begin position="77"/>
        <end position="96"/>
    </location>
</feature>
<feature type="transmembrane region" description="Helical" evidence="10">
    <location>
        <begin position="30"/>
        <end position="54"/>
    </location>
</feature>
<evidence type="ECO:0000256" key="4">
    <source>
        <dbReference type="ARBA" id="ARBA00022989"/>
    </source>
</evidence>
<dbReference type="GO" id="GO:0005254">
    <property type="term" value="F:chloride channel activity"/>
    <property type="evidence" value="ECO:0007669"/>
    <property type="project" value="UniProtKB-KW"/>
</dbReference>
<sequence>MLDFNQPSAIVVLMFLDRLRFILAQPKTSVQLCVLGIVAGSSAALLIILFRLAIEHLQLLYLQQVDDFTTMPAFERLFLPFAGVVLILLFAYASGFKHYRTGIPYVIHRLKHSYGYIPLRSTLNQFFGGVLALASGFSVGREGPSVHLGAAASGFIGRWLKLPYNSTRILVGCGIAAGISASFNTPFAAVIFVMEVVLREYRIHLFVPVMLAAACGSVLTRVVFGEASELAFLRFVSLPQWYYLYLVLFGIGLGALATLFNRQLMFLIRATRPLSMVTRLLLAALLTSIVGYMLPQAMGSGVSAIQFVIEQPENLMLLSAILAAKFLLTIGALGLGVPGGVIGPVFGMGALAGTLLLVPLTLWMPQSQDYVSSFALLGIAGLLTAVLHAPLAALSAVMELSFSPEVILPAMLVIVPAYVTSTQLFKNRSIFLQQLEFQKLSYRNSSVQAHLQKTGVLAMMNPAFRLLHNANEQQLLAQLNKYPDHAIIHRREKDDEVEYLYIQYDVSLSTNEETPTRSFPMPAIASQATLAEAYNALQAKRDGAVYIYGKDESDVLGVLTWNQLRNEIMLEQY</sequence>
<keyword evidence="2" id="KW-0813">Transport</keyword>
<keyword evidence="4 10" id="KW-1133">Transmembrane helix</keyword>